<evidence type="ECO:0000313" key="6">
    <source>
        <dbReference type="Proteomes" id="UP001055153"/>
    </source>
</evidence>
<gene>
    <name evidence="5" type="ORF">GMJLKIPL_6184</name>
</gene>
<reference evidence="5" key="1">
    <citation type="journal article" date="2021" name="Front. Microbiol.">
        <title>Comprehensive Comparative Genomics and Phenotyping of Methylobacterium Species.</title>
        <authorList>
            <person name="Alessa O."/>
            <person name="Ogura Y."/>
            <person name="Fujitani Y."/>
            <person name="Takami H."/>
            <person name="Hayashi T."/>
            <person name="Sahin N."/>
            <person name="Tani A."/>
        </authorList>
    </citation>
    <scope>NUCLEOTIDE SEQUENCE</scope>
    <source>
        <strain evidence="5">DSM 17168</strain>
    </source>
</reference>
<proteinExistence type="predicted"/>
<dbReference type="SUPFAM" id="SSF46689">
    <property type="entry name" value="Homeodomain-like"/>
    <property type="match status" value="2"/>
</dbReference>
<accession>A0ABQ4SQX5</accession>
<evidence type="ECO:0000313" key="5">
    <source>
        <dbReference type="EMBL" id="GJE04223.1"/>
    </source>
</evidence>
<organism evidence="5 6">
    <name type="scientific">Methylobacterium isbiliense</name>
    <dbReference type="NCBI Taxonomy" id="315478"/>
    <lineage>
        <taxon>Bacteria</taxon>
        <taxon>Pseudomonadati</taxon>
        <taxon>Pseudomonadota</taxon>
        <taxon>Alphaproteobacteria</taxon>
        <taxon>Hyphomicrobiales</taxon>
        <taxon>Methylobacteriaceae</taxon>
        <taxon>Methylobacterium</taxon>
    </lineage>
</organism>
<feature type="domain" description="HTH araC/xylS-type" evidence="4">
    <location>
        <begin position="204"/>
        <end position="301"/>
    </location>
</feature>
<comment type="caution">
    <text evidence="5">The sequence shown here is derived from an EMBL/GenBank/DDBJ whole genome shotgun (WGS) entry which is preliminary data.</text>
</comment>
<dbReference type="PANTHER" id="PTHR46796">
    <property type="entry name" value="HTH-TYPE TRANSCRIPTIONAL ACTIVATOR RHAS-RELATED"/>
    <property type="match status" value="1"/>
</dbReference>
<name>A0ABQ4SQX5_9HYPH</name>
<dbReference type="Proteomes" id="UP001055153">
    <property type="component" value="Unassembled WGS sequence"/>
</dbReference>
<dbReference type="InterPro" id="IPR020449">
    <property type="entry name" value="Tscrpt_reg_AraC-type_HTH"/>
</dbReference>
<evidence type="ECO:0000256" key="2">
    <source>
        <dbReference type="ARBA" id="ARBA00023125"/>
    </source>
</evidence>
<dbReference type="Gene3D" id="1.10.10.60">
    <property type="entry name" value="Homeodomain-like"/>
    <property type="match status" value="1"/>
</dbReference>
<dbReference type="PROSITE" id="PS01124">
    <property type="entry name" value="HTH_ARAC_FAMILY_2"/>
    <property type="match status" value="1"/>
</dbReference>
<evidence type="ECO:0000256" key="1">
    <source>
        <dbReference type="ARBA" id="ARBA00023015"/>
    </source>
</evidence>
<reference evidence="5" key="2">
    <citation type="submission" date="2021-08" db="EMBL/GenBank/DDBJ databases">
        <authorList>
            <person name="Tani A."/>
            <person name="Ola A."/>
            <person name="Ogura Y."/>
            <person name="Katsura K."/>
            <person name="Hayashi T."/>
        </authorList>
    </citation>
    <scope>NUCLEOTIDE SEQUENCE</scope>
    <source>
        <strain evidence="5">DSM 17168</strain>
    </source>
</reference>
<keyword evidence="2" id="KW-0238">DNA-binding</keyword>
<evidence type="ECO:0000256" key="3">
    <source>
        <dbReference type="ARBA" id="ARBA00023163"/>
    </source>
</evidence>
<keyword evidence="6" id="KW-1185">Reference proteome</keyword>
<dbReference type="PANTHER" id="PTHR46796:SF6">
    <property type="entry name" value="ARAC SUBFAMILY"/>
    <property type="match status" value="1"/>
</dbReference>
<sequence length="305" mass="33155">MLPNKMDKRLCFAARPPSLDSTISTSNKLSSLSGIGEGWLIPVGVIESSGSAVLPSVDDLTLLVPISGNKIECMRAPLWQRGISATPDENTVTLGLSGFAYELESQEPFSFAQFFMHATFLEEIAIDLGLGGLPQLREDIKFHRDYVLNNQLLTYVAAATGPAGSISPGEMNARALVIGIELIRRYSGGHVKSFVGRLTPRMMLAIDKYIDDHLAEDICISDLAVLTGLSPSHFAHCFRATVGDPPYRYLVGRRCDRAKHLIRLGMPLAQVALEVGFSAQPQFSMAFRRLVGTSPSAYRAAVRSG</sequence>
<dbReference type="InterPro" id="IPR018060">
    <property type="entry name" value="HTH_AraC"/>
</dbReference>
<dbReference type="EMBL" id="BPQQ01000107">
    <property type="protein sequence ID" value="GJE04223.1"/>
    <property type="molecule type" value="Genomic_DNA"/>
</dbReference>
<dbReference type="SMART" id="SM00342">
    <property type="entry name" value="HTH_ARAC"/>
    <property type="match status" value="1"/>
</dbReference>
<evidence type="ECO:0000259" key="4">
    <source>
        <dbReference type="PROSITE" id="PS01124"/>
    </source>
</evidence>
<dbReference type="Pfam" id="PF12833">
    <property type="entry name" value="HTH_18"/>
    <property type="match status" value="1"/>
</dbReference>
<protein>
    <recommendedName>
        <fullName evidence="4">HTH araC/xylS-type domain-containing protein</fullName>
    </recommendedName>
</protein>
<keyword evidence="3" id="KW-0804">Transcription</keyword>
<keyword evidence="1" id="KW-0805">Transcription regulation</keyword>
<dbReference type="InterPro" id="IPR050204">
    <property type="entry name" value="AraC_XylS_family_regulators"/>
</dbReference>
<dbReference type="PRINTS" id="PR00032">
    <property type="entry name" value="HTHARAC"/>
</dbReference>
<dbReference type="InterPro" id="IPR009057">
    <property type="entry name" value="Homeodomain-like_sf"/>
</dbReference>
<dbReference type="RefSeq" id="WP_238241588.1">
    <property type="nucleotide sequence ID" value="NZ_BPQQ01000107.1"/>
</dbReference>